<dbReference type="PROSITE" id="PS00216">
    <property type="entry name" value="SUGAR_TRANSPORT_1"/>
    <property type="match status" value="1"/>
</dbReference>
<dbReference type="InterPro" id="IPR005829">
    <property type="entry name" value="Sugar_transporter_CS"/>
</dbReference>
<feature type="transmembrane region" description="Helical" evidence="8">
    <location>
        <begin position="146"/>
        <end position="165"/>
    </location>
</feature>
<dbReference type="OrthoDB" id="6612291at2759"/>
<feature type="transmembrane region" description="Helical" evidence="8">
    <location>
        <begin position="361"/>
        <end position="389"/>
    </location>
</feature>
<keyword evidence="3 7" id="KW-0813">Transport</keyword>
<sequence>MAISPKVYQFLIGLFASLGSMVFGYDLGVIAGVIAAKTFINEFHPNDDQTGLIVSLFTGGAFVGAALAAPTADYYGRRATLFVGAVVFLIGGIVQTAAQGLSFLWGGRFVAGLGVGFLVMIVPLYQAELAHPSIRGRVTALQQFMLGMGAFLAAWITYGTFVGVTTNSGQWRIPLAIQNVPAIILAALIWLFPESPRWLISKDKNDLGLKTLAVLHSSGDTSDAWVLREFQQIQDAVELDRQLEASSYLELFKSKNTFRRVFLCCAVQASIQMTGVAAIQYYAPTIYGQIGISPSKTLMYQGISNAFALLGEMSCMSFIDKLGRRWTMIGGMLAQMCTFLVATILLAKFKPEDNEKGKKAAQWAFIIITCWLFNFIFSATSGSLSWIIPSEVFDTRTRAKGVSLATMTSFAFNTMIGQVVPRGMSHAGYRFYYLFVICNFTNALFFYFFLPETSRIPLEDMNAVFNGSWLVPGTSKRQAALRRQDVEAEAVFSKDTNKTEAIHGE</sequence>
<dbReference type="InterPro" id="IPR003663">
    <property type="entry name" value="Sugar/inositol_transpt"/>
</dbReference>
<dbReference type="PANTHER" id="PTHR48022">
    <property type="entry name" value="PLASTIDIC GLUCOSE TRANSPORTER 4"/>
    <property type="match status" value="1"/>
</dbReference>
<evidence type="ECO:0000256" key="3">
    <source>
        <dbReference type="ARBA" id="ARBA00022448"/>
    </source>
</evidence>
<feature type="transmembrane region" description="Helical" evidence="8">
    <location>
        <begin position="431"/>
        <end position="450"/>
    </location>
</feature>
<feature type="transmembrane region" description="Helical" evidence="8">
    <location>
        <begin position="298"/>
        <end position="319"/>
    </location>
</feature>
<feature type="transmembrane region" description="Helical" evidence="8">
    <location>
        <begin position="401"/>
        <end position="419"/>
    </location>
</feature>
<evidence type="ECO:0000313" key="10">
    <source>
        <dbReference type="EMBL" id="EXM20007.1"/>
    </source>
</evidence>
<comment type="similarity">
    <text evidence="2 7">Belongs to the major facilitator superfamily. Sugar transporter (TC 2.A.1.1) family.</text>
</comment>
<dbReference type="Pfam" id="PF00083">
    <property type="entry name" value="Sugar_tr"/>
    <property type="match status" value="1"/>
</dbReference>
<keyword evidence="5 8" id="KW-1133">Transmembrane helix</keyword>
<dbReference type="GO" id="GO:0016020">
    <property type="term" value="C:membrane"/>
    <property type="evidence" value="ECO:0007669"/>
    <property type="project" value="UniProtKB-SubCell"/>
</dbReference>
<dbReference type="NCBIfam" id="TIGR00879">
    <property type="entry name" value="SP"/>
    <property type="match status" value="1"/>
</dbReference>
<feature type="transmembrane region" description="Helical" evidence="8">
    <location>
        <begin position="12"/>
        <end position="40"/>
    </location>
</feature>
<proteinExistence type="inferred from homology"/>
<dbReference type="InterPro" id="IPR050360">
    <property type="entry name" value="MFS_Sugar_Transporters"/>
</dbReference>
<evidence type="ECO:0000256" key="4">
    <source>
        <dbReference type="ARBA" id="ARBA00022692"/>
    </source>
</evidence>
<dbReference type="PROSITE" id="PS50850">
    <property type="entry name" value="MFS"/>
    <property type="match status" value="1"/>
</dbReference>
<dbReference type="FunFam" id="1.20.1250.20:FF:000090">
    <property type="entry name" value="MFS sugar transporter, putative"/>
    <property type="match status" value="1"/>
</dbReference>
<dbReference type="HOGENOM" id="CLU_001265_30_13_1"/>
<gene>
    <name evidence="10" type="ORF">FOTG_12033</name>
</gene>
<organism evidence="10">
    <name type="scientific">Fusarium oxysporum f. sp. vasinfectum 25433</name>
    <dbReference type="NCBI Taxonomy" id="1089449"/>
    <lineage>
        <taxon>Eukaryota</taxon>
        <taxon>Fungi</taxon>
        <taxon>Dikarya</taxon>
        <taxon>Ascomycota</taxon>
        <taxon>Pezizomycotina</taxon>
        <taxon>Sordariomycetes</taxon>
        <taxon>Hypocreomycetidae</taxon>
        <taxon>Hypocreales</taxon>
        <taxon>Nectriaceae</taxon>
        <taxon>Fusarium</taxon>
        <taxon>Fusarium oxysporum species complex</taxon>
    </lineage>
</organism>
<dbReference type="GO" id="GO:0005351">
    <property type="term" value="F:carbohydrate:proton symporter activity"/>
    <property type="evidence" value="ECO:0007669"/>
    <property type="project" value="TreeGrafter"/>
</dbReference>
<feature type="transmembrane region" description="Helical" evidence="8">
    <location>
        <begin position="104"/>
        <end position="125"/>
    </location>
</feature>
<dbReference type="Proteomes" id="UP000030701">
    <property type="component" value="Unassembled WGS sequence"/>
</dbReference>
<dbReference type="PROSITE" id="PS00217">
    <property type="entry name" value="SUGAR_TRANSPORT_2"/>
    <property type="match status" value="1"/>
</dbReference>
<evidence type="ECO:0000256" key="7">
    <source>
        <dbReference type="RuleBase" id="RU003346"/>
    </source>
</evidence>
<feature type="domain" description="Major facilitator superfamily (MFS) profile" evidence="9">
    <location>
        <begin position="12"/>
        <end position="454"/>
    </location>
</feature>
<dbReference type="AlphaFoldDB" id="X0LFR6"/>
<evidence type="ECO:0000256" key="8">
    <source>
        <dbReference type="SAM" id="Phobius"/>
    </source>
</evidence>
<evidence type="ECO:0000256" key="2">
    <source>
        <dbReference type="ARBA" id="ARBA00010992"/>
    </source>
</evidence>
<dbReference type="InterPro" id="IPR005828">
    <property type="entry name" value="MFS_sugar_transport-like"/>
</dbReference>
<dbReference type="PRINTS" id="PR00171">
    <property type="entry name" value="SUGRTRNSPORT"/>
</dbReference>
<dbReference type="EMBL" id="JH657957">
    <property type="protein sequence ID" value="EXM20007.1"/>
    <property type="molecule type" value="Genomic_DNA"/>
</dbReference>
<feature type="transmembrane region" description="Helical" evidence="8">
    <location>
        <begin position="171"/>
        <end position="192"/>
    </location>
</feature>
<protein>
    <recommendedName>
        <fullName evidence="9">Major facilitator superfamily (MFS) profile domain-containing protein</fullName>
    </recommendedName>
</protein>
<dbReference type="PANTHER" id="PTHR48022:SF37">
    <property type="entry name" value="MAJOR FACILITATOR SUPERFAMILY (MFS) PROFILE DOMAIN-CONTAINING PROTEIN-RELATED"/>
    <property type="match status" value="1"/>
</dbReference>
<accession>X0LFR6</accession>
<dbReference type="InterPro" id="IPR020846">
    <property type="entry name" value="MFS_dom"/>
</dbReference>
<reference evidence="10" key="2">
    <citation type="submission" date="2012-05" db="EMBL/GenBank/DDBJ databases">
        <title>The Genome Annotation of Fusarium oxysporum Cotton.</title>
        <authorList>
            <consortium name="The Broad Institute Genomics Platform"/>
            <person name="Ma L.-J."/>
            <person name="Corby-Kistler H."/>
            <person name="Broz K."/>
            <person name="Gale L.R."/>
            <person name="Jonkers W."/>
            <person name="O'Donnell K."/>
            <person name="Ploetz R."/>
            <person name="Steinberg C."/>
            <person name="Schwartz D.C."/>
            <person name="VanEtten H."/>
            <person name="Zhou S."/>
            <person name="Young S.K."/>
            <person name="Zeng Q."/>
            <person name="Gargeya S."/>
            <person name="Fitzgerald M."/>
            <person name="Abouelleil A."/>
            <person name="Alvarado L."/>
            <person name="Chapman S.B."/>
            <person name="Gainer-Dewar J."/>
            <person name="Goldberg J."/>
            <person name="Griggs A."/>
            <person name="Gujja S."/>
            <person name="Hansen M."/>
            <person name="Howarth C."/>
            <person name="Imamovic A."/>
            <person name="Ireland A."/>
            <person name="Larimer J."/>
            <person name="McCowan C."/>
            <person name="Murphy C."/>
            <person name="Pearson M."/>
            <person name="Poon T.W."/>
            <person name="Priest M."/>
            <person name="Roberts A."/>
            <person name="Saif S."/>
            <person name="Shea T."/>
            <person name="Sykes S."/>
            <person name="Wortman J."/>
            <person name="Nusbaum C."/>
            <person name="Birren B."/>
        </authorList>
    </citation>
    <scope>NUCLEOTIDE SEQUENCE</scope>
    <source>
        <strain evidence="10">25433</strain>
    </source>
</reference>
<reference evidence="10" key="1">
    <citation type="submission" date="2011-11" db="EMBL/GenBank/DDBJ databases">
        <title>The Genome Sequence of Fusarium oxysporum Cotton.</title>
        <authorList>
            <consortium name="The Broad Institute Genome Sequencing Platform"/>
            <person name="Ma L.-J."/>
            <person name="Gale L.R."/>
            <person name="Schwartz D.C."/>
            <person name="Zhou S."/>
            <person name="Corby-Kistler H."/>
            <person name="Young S.K."/>
            <person name="Zeng Q."/>
            <person name="Gargeya S."/>
            <person name="Fitzgerald M."/>
            <person name="Haas B."/>
            <person name="Abouelleil A."/>
            <person name="Alvarado L."/>
            <person name="Arachchi H.M."/>
            <person name="Berlin A."/>
            <person name="Brown A."/>
            <person name="Chapman S.B."/>
            <person name="Chen Z."/>
            <person name="Dunbar C."/>
            <person name="Freedman E."/>
            <person name="Gearin G."/>
            <person name="Goldberg J."/>
            <person name="Griggs A."/>
            <person name="Gujja S."/>
            <person name="Heiman D."/>
            <person name="Howarth C."/>
            <person name="Larson L."/>
            <person name="Lui A."/>
            <person name="MacDonald P.J.P."/>
            <person name="Montmayeur A."/>
            <person name="Murphy C."/>
            <person name="Neiman D."/>
            <person name="Pearson M."/>
            <person name="Priest M."/>
            <person name="Roberts A."/>
            <person name="Saif S."/>
            <person name="Shea T."/>
            <person name="Shenoy N."/>
            <person name="Sisk P."/>
            <person name="Stolte C."/>
            <person name="Sykes S."/>
            <person name="Wortman J."/>
            <person name="Nusbaum C."/>
            <person name="Birren B."/>
        </authorList>
    </citation>
    <scope>NUCLEOTIDE SEQUENCE [LARGE SCALE GENOMIC DNA]</scope>
    <source>
        <strain evidence="10">25433</strain>
    </source>
</reference>
<dbReference type="SUPFAM" id="SSF103473">
    <property type="entry name" value="MFS general substrate transporter"/>
    <property type="match status" value="1"/>
</dbReference>
<dbReference type="Gene3D" id="1.20.1250.20">
    <property type="entry name" value="MFS general substrate transporter like domains"/>
    <property type="match status" value="1"/>
</dbReference>
<feature type="transmembrane region" description="Helical" evidence="8">
    <location>
        <begin position="326"/>
        <end position="349"/>
    </location>
</feature>
<evidence type="ECO:0000256" key="5">
    <source>
        <dbReference type="ARBA" id="ARBA00022989"/>
    </source>
</evidence>
<evidence type="ECO:0000259" key="9">
    <source>
        <dbReference type="PROSITE" id="PS50850"/>
    </source>
</evidence>
<evidence type="ECO:0000256" key="6">
    <source>
        <dbReference type="ARBA" id="ARBA00023136"/>
    </source>
</evidence>
<name>X0LFR6_FUSOX</name>
<evidence type="ECO:0000256" key="1">
    <source>
        <dbReference type="ARBA" id="ARBA00004141"/>
    </source>
</evidence>
<dbReference type="InterPro" id="IPR036259">
    <property type="entry name" value="MFS_trans_sf"/>
</dbReference>
<keyword evidence="6 8" id="KW-0472">Membrane</keyword>
<feature type="transmembrane region" description="Helical" evidence="8">
    <location>
        <begin position="79"/>
        <end position="98"/>
    </location>
</feature>
<feature type="transmembrane region" description="Helical" evidence="8">
    <location>
        <begin position="261"/>
        <end position="283"/>
    </location>
</feature>
<keyword evidence="4 8" id="KW-0812">Transmembrane</keyword>
<feature type="transmembrane region" description="Helical" evidence="8">
    <location>
        <begin position="52"/>
        <end position="72"/>
    </location>
</feature>
<comment type="subcellular location">
    <subcellularLocation>
        <location evidence="1">Membrane</location>
        <topology evidence="1">Multi-pass membrane protein</topology>
    </subcellularLocation>
</comment>